<proteinExistence type="predicted"/>
<keyword evidence="2 5" id="KW-0378">Hydrolase</keyword>
<dbReference type="AlphaFoldDB" id="A0A6L7HX22"/>
<evidence type="ECO:0000313" key="5">
    <source>
        <dbReference type="EMBL" id="MXR68887.1"/>
    </source>
</evidence>
<protein>
    <submittedName>
        <fullName evidence="5">5-oxoprolinase subunit PxpB</fullName>
        <ecNumber evidence="5">3.5.2.9</ecNumber>
    </submittedName>
</protein>
<keyword evidence="6" id="KW-1185">Reference proteome</keyword>
<dbReference type="SMART" id="SM00796">
    <property type="entry name" value="AHS1"/>
    <property type="match status" value="1"/>
</dbReference>
<feature type="domain" description="Carboxyltransferase" evidence="4">
    <location>
        <begin position="3"/>
        <end position="202"/>
    </location>
</feature>
<comment type="caution">
    <text evidence="5">The sequence shown here is derived from an EMBL/GenBank/DDBJ whole genome shotgun (WGS) entry which is preliminary data.</text>
</comment>
<keyword evidence="1" id="KW-0547">Nucleotide-binding</keyword>
<accession>A0A6L7HX22</accession>
<dbReference type="Proteomes" id="UP000474778">
    <property type="component" value="Unassembled WGS sequence"/>
</dbReference>
<dbReference type="PANTHER" id="PTHR34698">
    <property type="entry name" value="5-OXOPROLINASE SUBUNIT B"/>
    <property type="match status" value="1"/>
</dbReference>
<dbReference type="GO" id="GO:0005524">
    <property type="term" value="F:ATP binding"/>
    <property type="evidence" value="ECO:0007669"/>
    <property type="project" value="UniProtKB-KW"/>
</dbReference>
<dbReference type="InterPro" id="IPR010016">
    <property type="entry name" value="PxpB"/>
</dbReference>
<evidence type="ECO:0000256" key="2">
    <source>
        <dbReference type="ARBA" id="ARBA00022801"/>
    </source>
</evidence>
<keyword evidence="3" id="KW-0067">ATP-binding</keyword>
<evidence type="ECO:0000256" key="3">
    <source>
        <dbReference type="ARBA" id="ARBA00022840"/>
    </source>
</evidence>
<gene>
    <name evidence="5" type="primary">pxpB</name>
    <name evidence="5" type="ORF">GNT65_09435</name>
</gene>
<dbReference type="EMBL" id="WRPA01000007">
    <property type="protein sequence ID" value="MXR68887.1"/>
    <property type="molecule type" value="Genomic_DNA"/>
</dbReference>
<dbReference type="SUPFAM" id="SSF50891">
    <property type="entry name" value="Cyclophilin-like"/>
    <property type="match status" value="1"/>
</dbReference>
<evidence type="ECO:0000313" key="6">
    <source>
        <dbReference type="Proteomes" id="UP000474778"/>
    </source>
</evidence>
<evidence type="ECO:0000256" key="1">
    <source>
        <dbReference type="ARBA" id="ARBA00022741"/>
    </source>
</evidence>
<dbReference type="InterPro" id="IPR003833">
    <property type="entry name" value="CT_C_D"/>
</dbReference>
<dbReference type="Gene3D" id="2.40.100.10">
    <property type="entry name" value="Cyclophilin-like"/>
    <property type="match status" value="1"/>
</dbReference>
<organism evidence="5 6">
    <name type="scientific">Shewanella insulae</name>
    <dbReference type="NCBI Taxonomy" id="2681496"/>
    <lineage>
        <taxon>Bacteria</taxon>
        <taxon>Pseudomonadati</taxon>
        <taxon>Pseudomonadota</taxon>
        <taxon>Gammaproteobacteria</taxon>
        <taxon>Alteromonadales</taxon>
        <taxon>Shewanellaceae</taxon>
        <taxon>Shewanella</taxon>
    </lineage>
</organism>
<dbReference type="RefSeq" id="WP_160795565.1">
    <property type="nucleotide sequence ID" value="NZ_WRPA01000007.1"/>
</dbReference>
<dbReference type="GO" id="GO:0017168">
    <property type="term" value="F:5-oxoprolinase (ATP-hydrolyzing) activity"/>
    <property type="evidence" value="ECO:0007669"/>
    <property type="project" value="UniProtKB-EC"/>
</dbReference>
<dbReference type="Pfam" id="PF02682">
    <property type="entry name" value="CT_C_D"/>
    <property type="match status" value="1"/>
</dbReference>
<dbReference type="SUPFAM" id="SSF160467">
    <property type="entry name" value="PH0987 N-terminal domain-like"/>
    <property type="match status" value="1"/>
</dbReference>
<dbReference type="EC" id="3.5.2.9" evidence="5"/>
<evidence type="ECO:0000259" key="4">
    <source>
        <dbReference type="SMART" id="SM00796"/>
    </source>
</evidence>
<name>A0A6L7HX22_9GAMM</name>
<reference evidence="5 6" key="1">
    <citation type="submission" date="2019-12" db="EMBL/GenBank/DDBJ databases">
        <title>Shewanella insulae sp. nov., isolated from a tidal flat.</title>
        <authorList>
            <person name="Yoon J.-H."/>
        </authorList>
    </citation>
    <scope>NUCLEOTIDE SEQUENCE [LARGE SCALE GENOMIC DNA]</scope>
    <source>
        <strain evidence="5 6">JBTF-M18</strain>
    </source>
</reference>
<dbReference type="NCBIfam" id="TIGR00370">
    <property type="entry name" value="5-oxoprolinase subunit PxpB"/>
    <property type="match status" value="1"/>
</dbReference>
<sequence length="217" mass="23864">MQTTIYPLGERALVLDPTPEAPLSWAAQSKLCWIAEQLRHLPIVEEAIPGMNNLTIVVRETRQLKAMQARLGELWQSAPTETCESRTIEIPVSYGGEAGPDLHAVAKYHNLSPEEVIKRHSEASYQVFFIGFQPGFAYLDGLPERLHTPRLATPRLTIPAGSVGIGGEQTGVYPLASPGGWQIIGRTQLALFDASRNPPCLLKPGDRVRFTTVEICL</sequence>
<dbReference type="InterPro" id="IPR029000">
    <property type="entry name" value="Cyclophilin-like_dom_sf"/>
</dbReference>
<dbReference type="PANTHER" id="PTHR34698:SF2">
    <property type="entry name" value="5-OXOPROLINASE SUBUNIT B"/>
    <property type="match status" value="1"/>
</dbReference>